<evidence type="ECO:0000313" key="2">
    <source>
        <dbReference type="EMBL" id="KAG2452970.1"/>
    </source>
</evidence>
<feature type="region of interest" description="Disordered" evidence="1">
    <location>
        <begin position="1"/>
        <end position="86"/>
    </location>
</feature>
<gene>
    <name evidence="2" type="ORF">HYH02_002307</name>
</gene>
<proteinExistence type="predicted"/>
<feature type="compositionally biased region" description="Low complexity" evidence="1">
    <location>
        <begin position="146"/>
        <end position="161"/>
    </location>
</feature>
<feature type="region of interest" description="Disordered" evidence="1">
    <location>
        <begin position="443"/>
        <end position="469"/>
    </location>
</feature>
<dbReference type="EMBL" id="JAEHOD010000004">
    <property type="protein sequence ID" value="KAG2452970.1"/>
    <property type="molecule type" value="Genomic_DNA"/>
</dbReference>
<dbReference type="Pfam" id="PF13692">
    <property type="entry name" value="Glyco_trans_1_4"/>
    <property type="match status" value="1"/>
</dbReference>
<evidence type="ECO:0000313" key="3">
    <source>
        <dbReference type="Proteomes" id="UP000613740"/>
    </source>
</evidence>
<feature type="compositionally biased region" description="Low complexity" evidence="1">
    <location>
        <begin position="168"/>
        <end position="189"/>
    </location>
</feature>
<reference evidence="2" key="1">
    <citation type="journal article" date="2020" name="bioRxiv">
        <title>Comparative genomics of Chlamydomonas.</title>
        <authorList>
            <person name="Craig R.J."/>
            <person name="Hasan A.R."/>
            <person name="Ness R.W."/>
            <person name="Keightley P.D."/>
        </authorList>
    </citation>
    <scope>NUCLEOTIDE SEQUENCE</scope>
    <source>
        <strain evidence="2">CCAP 11/173</strain>
    </source>
</reference>
<sequence>MEAGQQQIQDEEYEDVRWLEDMMRARDEEAAAAAASEPDALDGDTPPSAAALAQPRRRHNSTRPGSTAATTSVPSTTGEQFDDIGPSLSIWSSLHAAAASGAPYGHGSRGGGGAAANPAAAFVAAALGLPTDADAETLQAVVEAAAKEQQQQQQDGQDVQGAAGGGKQQAALRPAPAAAARSQAPSSVAGQRLGQAQVQPTEGLPEATAGIAAARGGTGPYASALRLQPPEPPRYPSAGNASAAPSEPAPLNFPVWWMAPFWSGSGYSSEAINYVLSLTRAGQVRPEDVWIGHHGDVARDKVVAAMAPEDRSELQALEAQAGGLHSPSPLHPPVPRAAVVVCHSLPTNWQLPEPTSGADDQCPPAAVKAGYVYLVGRTMFETDRLPRAFVARCNSMNEVWVPSAWAVEVFAASGVDPAKLVVLPEGINTTWYDPDLYEPMPLPQGSELVFGEPPPPPPPSPPPAAGAAAGKETSRPYRLLSAFKWEPRKGWDVLLEAYLTEFTAQDNIELYIITKPFVGNGDFKQHMHNWLKRAQRRLGLPADVLGAAGRLPRLYVISHHISDADFPRYYKAADAFVLPSRGEGWGRPHVEAMSMGLPLLATNWSGITAYLDPSVGYPIAVERLITVADNSVWWFRGLKWAQPSVKHTRQLMRHVFSHREEARAKGAAARRRMVERYSPPVLAAELAAHLRRIDSLIPPLPPPV</sequence>
<dbReference type="AlphaFoldDB" id="A0A835WUZ6"/>
<organism evidence="2 3">
    <name type="scientific">Chlamydomonas schloesseri</name>
    <dbReference type="NCBI Taxonomy" id="2026947"/>
    <lineage>
        <taxon>Eukaryota</taxon>
        <taxon>Viridiplantae</taxon>
        <taxon>Chlorophyta</taxon>
        <taxon>core chlorophytes</taxon>
        <taxon>Chlorophyceae</taxon>
        <taxon>CS clade</taxon>
        <taxon>Chlamydomonadales</taxon>
        <taxon>Chlamydomonadaceae</taxon>
        <taxon>Chlamydomonas</taxon>
    </lineage>
</organism>
<accession>A0A835WUZ6</accession>
<keyword evidence="3" id="KW-1185">Reference proteome</keyword>
<dbReference type="SUPFAM" id="SSF53756">
    <property type="entry name" value="UDP-Glycosyltransferase/glycogen phosphorylase"/>
    <property type="match status" value="1"/>
</dbReference>
<feature type="region of interest" description="Disordered" evidence="1">
    <location>
        <begin position="146"/>
        <end position="202"/>
    </location>
</feature>
<feature type="compositionally biased region" description="Pro residues" evidence="1">
    <location>
        <begin position="452"/>
        <end position="464"/>
    </location>
</feature>
<name>A0A835WUZ6_9CHLO</name>
<feature type="region of interest" description="Disordered" evidence="1">
    <location>
        <begin position="220"/>
        <end position="246"/>
    </location>
</feature>
<dbReference type="PANTHER" id="PTHR46656:SF3">
    <property type="entry name" value="PUTATIVE-RELATED"/>
    <property type="match status" value="1"/>
</dbReference>
<dbReference type="OrthoDB" id="2193793at2759"/>
<comment type="caution">
    <text evidence="2">The sequence shown here is derived from an EMBL/GenBank/DDBJ whole genome shotgun (WGS) entry which is preliminary data.</text>
</comment>
<evidence type="ECO:0008006" key="4">
    <source>
        <dbReference type="Google" id="ProtNLM"/>
    </source>
</evidence>
<protein>
    <recommendedName>
        <fullName evidence="4">Glycosyl transferase family 1 domain-containing protein</fullName>
    </recommendedName>
</protein>
<dbReference type="Gene3D" id="3.40.50.2000">
    <property type="entry name" value="Glycogen Phosphorylase B"/>
    <property type="match status" value="1"/>
</dbReference>
<dbReference type="Proteomes" id="UP000613740">
    <property type="component" value="Unassembled WGS sequence"/>
</dbReference>
<evidence type="ECO:0000256" key="1">
    <source>
        <dbReference type="SAM" id="MobiDB-lite"/>
    </source>
</evidence>
<dbReference type="PANTHER" id="PTHR46656">
    <property type="entry name" value="PUTATIVE-RELATED"/>
    <property type="match status" value="1"/>
</dbReference>
<feature type="compositionally biased region" description="Basic and acidic residues" evidence="1">
    <location>
        <begin position="15"/>
        <end position="29"/>
    </location>
</feature>
<feature type="compositionally biased region" description="Low complexity" evidence="1">
    <location>
        <begin position="64"/>
        <end position="78"/>
    </location>
</feature>